<dbReference type="Gene3D" id="3.30.70.360">
    <property type="match status" value="1"/>
</dbReference>
<reference evidence="4 5" key="1">
    <citation type="journal article" date="2013" name="Genome Announc.">
        <title>Draft Genome Sequence of Cesiribacter andamanensis Strain AMV16T, Isolated from a Soil Sample from a Mud Volcano in the Andaman Islands, India.</title>
        <authorList>
            <person name="Shivaji S."/>
            <person name="Ara S."/>
            <person name="Begum Z."/>
            <person name="Srinivas T.N."/>
            <person name="Singh A."/>
            <person name="Kumar Pinnaka A."/>
        </authorList>
    </citation>
    <scope>NUCLEOTIDE SEQUENCE [LARGE SCALE GENOMIC DNA]</scope>
    <source>
        <strain evidence="4 5">AMV16</strain>
    </source>
</reference>
<keyword evidence="1 4" id="KW-0378">Hydrolase</keyword>
<sequence length="411" mass="45450">MRFLAALALFQLLSVVSALAQDAVLFSPELPPTSAAVRKAEAISLLSDYLQYPSLSGEEDRVGQFLADYCKAQGLHITQLPSEEGSMNFAATLYPLEVDKPVIWLQHHMDVVPAAETEGWRHPPFSGRVALDTIWGRGALDNKGMGVMQLMALLNLKESLDTTELVYNVGLLCVSNEEVGGLLGSRLVIDKALTDLKPLVVFGEGGAGLTGVLSRKPDKPVFGISVAEKTVLWLKLDLQLNSYGHGAAPAPEYANKLMIHALSRLEGRKLDFEFNRVNKRMFRRMGRAEGGIRGFVISHLNWAIFRPFIKGTIQRDPMLQALTTNTVTVTKLENSPGPHNQISSTATAYLDCRLQPNTAPKAFIRKLERLLDQPRISISVVNQTPQARPSPTNDFTMPWPKPFRKTCRPLR</sequence>
<dbReference type="GO" id="GO:0009014">
    <property type="term" value="F:succinyl-diaminopimelate desuccinylase activity"/>
    <property type="evidence" value="ECO:0007669"/>
    <property type="project" value="UniProtKB-EC"/>
</dbReference>
<feature type="chain" id="PRO_5004081455" evidence="3">
    <location>
        <begin position="21"/>
        <end position="411"/>
    </location>
</feature>
<evidence type="ECO:0000313" key="5">
    <source>
        <dbReference type="Proteomes" id="UP000011910"/>
    </source>
</evidence>
<dbReference type="Proteomes" id="UP000011910">
    <property type="component" value="Unassembled WGS sequence"/>
</dbReference>
<protein>
    <submittedName>
        <fullName evidence="4">Succinyl-diaminopimelate desuccinylase</fullName>
        <ecNumber evidence="4">3.5.1.18</ecNumber>
    </submittedName>
</protein>
<feature type="signal peptide" evidence="3">
    <location>
        <begin position="1"/>
        <end position="20"/>
    </location>
</feature>
<proteinExistence type="predicted"/>
<dbReference type="Gene3D" id="3.40.630.10">
    <property type="entry name" value="Zn peptidases"/>
    <property type="match status" value="1"/>
</dbReference>
<dbReference type="SUPFAM" id="SSF53187">
    <property type="entry name" value="Zn-dependent exopeptidases"/>
    <property type="match status" value="1"/>
</dbReference>
<dbReference type="Pfam" id="PF01546">
    <property type="entry name" value="Peptidase_M20"/>
    <property type="match status" value="1"/>
</dbReference>
<organism evidence="4 5">
    <name type="scientific">Cesiribacter andamanensis AMV16</name>
    <dbReference type="NCBI Taxonomy" id="1279009"/>
    <lineage>
        <taxon>Bacteria</taxon>
        <taxon>Pseudomonadati</taxon>
        <taxon>Bacteroidota</taxon>
        <taxon>Cytophagia</taxon>
        <taxon>Cytophagales</taxon>
        <taxon>Cesiribacteraceae</taxon>
        <taxon>Cesiribacter</taxon>
    </lineage>
</organism>
<evidence type="ECO:0000256" key="3">
    <source>
        <dbReference type="SAM" id="SignalP"/>
    </source>
</evidence>
<accession>M7MY59</accession>
<comment type="caution">
    <text evidence="4">The sequence shown here is derived from an EMBL/GenBank/DDBJ whole genome shotgun (WGS) entry which is preliminary data.</text>
</comment>
<dbReference type="InterPro" id="IPR050072">
    <property type="entry name" value="Peptidase_M20A"/>
</dbReference>
<dbReference type="InterPro" id="IPR002933">
    <property type="entry name" value="Peptidase_M20"/>
</dbReference>
<dbReference type="PANTHER" id="PTHR43808:SF8">
    <property type="entry name" value="PEPTIDASE M20 DIMERISATION DOMAIN-CONTAINING PROTEIN"/>
    <property type="match status" value="1"/>
</dbReference>
<dbReference type="eggNOG" id="COG0624">
    <property type="taxonomic scope" value="Bacteria"/>
</dbReference>
<evidence type="ECO:0000256" key="2">
    <source>
        <dbReference type="ARBA" id="ARBA00022833"/>
    </source>
</evidence>
<keyword evidence="3" id="KW-0732">Signal</keyword>
<keyword evidence="2" id="KW-0862">Zinc</keyword>
<evidence type="ECO:0000313" key="4">
    <source>
        <dbReference type="EMBL" id="EMR01373.1"/>
    </source>
</evidence>
<dbReference type="STRING" id="1279009.ADICEAN_03506"/>
<dbReference type="EMBL" id="AODQ01000121">
    <property type="protein sequence ID" value="EMR01373.1"/>
    <property type="molecule type" value="Genomic_DNA"/>
</dbReference>
<evidence type="ECO:0000256" key="1">
    <source>
        <dbReference type="ARBA" id="ARBA00022801"/>
    </source>
</evidence>
<dbReference type="EC" id="3.5.1.18" evidence="4"/>
<dbReference type="AlphaFoldDB" id="M7MY59"/>
<name>M7MY59_9BACT</name>
<keyword evidence="5" id="KW-1185">Reference proteome</keyword>
<dbReference type="PANTHER" id="PTHR43808">
    <property type="entry name" value="ACETYLORNITHINE DEACETYLASE"/>
    <property type="match status" value="1"/>
</dbReference>
<gene>
    <name evidence="4" type="primary">dapE_3</name>
    <name evidence="4" type="ORF">ADICEAN_03506</name>
</gene>